<feature type="transmembrane region" description="Helical" evidence="1">
    <location>
        <begin position="82"/>
        <end position="100"/>
    </location>
</feature>
<reference evidence="3" key="1">
    <citation type="submission" date="2021-07" db="EMBL/GenBank/DDBJ databases">
        <title>Candidatus Kaistella beijingensis sp. nov. isolated from a municipal wastewater treatment plant is involved in sludge foaming.</title>
        <authorList>
            <person name="Song Y."/>
            <person name="Liu S.-J."/>
        </authorList>
    </citation>
    <scope>NUCLEOTIDE SEQUENCE</scope>
    <source>
        <strain evidence="3">DSM 43998</strain>
    </source>
</reference>
<feature type="signal peptide" evidence="2">
    <location>
        <begin position="1"/>
        <end position="21"/>
    </location>
</feature>
<dbReference type="Proteomes" id="UP000887023">
    <property type="component" value="Chromosome"/>
</dbReference>
<evidence type="ECO:0000256" key="1">
    <source>
        <dbReference type="SAM" id="Phobius"/>
    </source>
</evidence>
<keyword evidence="1" id="KW-0812">Transmembrane</keyword>
<dbReference type="RefSeq" id="WP_157079853.1">
    <property type="nucleotide sequence ID" value="NZ_CBCRUZ010000006.1"/>
</dbReference>
<name>A0ABX8S803_9ACTN</name>
<gene>
    <name evidence="3" type="ORF">KV203_00495</name>
</gene>
<keyword evidence="2" id="KW-0732">Signal</keyword>
<feature type="chain" id="PRO_5045463137" description="Integral membrane protein" evidence="2">
    <location>
        <begin position="22"/>
        <end position="114"/>
    </location>
</feature>
<protein>
    <recommendedName>
        <fullName evidence="5">Integral membrane protein</fullName>
    </recommendedName>
</protein>
<proteinExistence type="predicted"/>
<sequence length="114" mass="11015">MRAVAVGLVVLVLAATVVVDAAPALCAVAGLAGAVCLSVVFARTGPAGVHPLPAASVAGAAGFAVVAMVVDVFAVSLPWLPLIAPLAALALFGVVLGGLARPGRAGPRGFSPRQ</sequence>
<evidence type="ECO:0008006" key="5">
    <source>
        <dbReference type="Google" id="ProtNLM"/>
    </source>
</evidence>
<keyword evidence="1" id="KW-1133">Transmembrane helix</keyword>
<organism evidence="3 4">
    <name type="scientific">Skermania pinensis</name>
    <dbReference type="NCBI Taxonomy" id="39122"/>
    <lineage>
        <taxon>Bacteria</taxon>
        <taxon>Bacillati</taxon>
        <taxon>Actinomycetota</taxon>
        <taxon>Actinomycetes</taxon>
        <taxon>Mycobacteriales</taxon>
        <taxon>Gordoniaceae</taxon>
        <taxon>Skermania</taxon>
    </lineage>
</organism>
<evidence type="ECO:0000313" key="4">
    <source>
        <dbReference type="Proteomes" id="UP000887023"/>
    </source>
</evidence>
<feature type="transmembrane region" description="Helical" evidence="1">
    <location>
        <begin position="54"/>
        <end position="76"/>
    </location>
</feature>
<accession>A0ABX8S803</accession>
<dbReference type="EMBL" id="CP079105">
    <property type="protein sequence ID" value="QXQ13989.1"/>
    <property type="molecule type" value="Genomic_DNA"/>
</dbReference>
<keyword evidence="1" id="KW-0472">Membrane</keyword>
<feature type="transmembrane region" description="Helical" evidence="1">
    <location>
        <begin position="24"/>
        <end position="42"/>
    </location>
</feature>
<keyword evidence="4" id="KW-1185">Reference proteome</keyword>
<evidence type="ECO:0000313" key="3">
    <source>
        <dbReference type="EMBL" id="QXQ13989.1"/>
    </source>
</evidence>
<evidence type="ECO:0000256" key="2">
    <source>
        <dbReference type="SAM" id="SignalP"/>
    </source>
</evidence>